<dbReference type="GO" id="GO:0055037">
    <property type="term" value="C:recycling endosome"/>
    <property type="evidence" value="ECO:0007669"/>
    <property type="project" value="TreeGrafter"/>
</dbReference>
<organism evidence="6">
    <name type="scientific">Lotharella oceanica</name>
    <dbReference type="NCBI Taxonomy" id="641309"/>
    <lineage>
        <taxon>Eukaryota</taxon>
        <taxon>Sar</taxon>
        <taxon>Rhizaria</taxon>
        <taxon>Cercozoa</taxon>
        <taxon>Chlorarachniophyceae</taxon>
        <taxon>Lotharella</taxon>
    </lineage>
</organism>
<dbReference type="PANTHER" id="PTHR22902">
    <property type="entry name" value="SESQUIPEDALIAN"/>
    <property type="match status" value="1"/>
</dbReference>
<gene>
    <name evidence="6" type="ORF">LSP00402_LOCUS14621</name>
</gene>
<dbReference type="GO" id="GO:0005509">
    <property type="term" value="F:calcium ion binding"/>
    <property type="evidence" value="ECO:0007669"/>
    <property type="project" value="InterPro"/>
</dbReference>
<feature type="compositionally biased region" description="Basic and acidic residues" evidence="3">
    <location>
        <begin position="148"/>
        <end position="157"/>
    </location>
</feature>
<dbReference type="SUPFAM" id="SSF47473">
    <property type="entry name" value="EF-hand"/>
    <property type="match status" value="1"/>
</dbReference>
<dbReference type="InterPro" id="IPR011992">
    <property type="entry name" value="EF-hand-dom_pair"/>
</dbReference>
<dbReference type="InterPro" id="IPR001849">
    <property type="entry name" value="PH_domain"/>
</dbReference>
<proteinExistence type="predicted"/>
<dbReference type="PROSITE" id="PS50222">
    <property type="entry name" value="EF_HAND_2"/>
    <property type="match status" value="1"/>
</dbReference>
<dbReference type="Gene3D" id="1.10.238.10">
    <property type="entry name" value="EF-hand"/>
    <property type="match status" value="1"/>
</dbReference>
<evidence type="ECO:0000259" key="5">
    <source>
        <dbReference type="PROSITE" id="PS50222"/>
    </source>
</evidence>
<dbReference type="GO" id="GO:0005802">
    <property type="term" value="C:trans-Golgi network"/>
    <property type="evidence" value="ECO:0007669"/>
    <property type="project" value="TreeGrafter"/>
</dbReference>
<feature type="domain" description="PH" evidence="4">
    <location>
        <begin position="1"/>
        <end position="97"/>
    </location>
</feature>
<dbReference type="AlphaFoldDB" id="A0A7S2TV95"/>
<dbReference type="InterPro" id="IPR011993">
    <property type="entry name" value="PH-like_dom_sf"/>
</dbReference>
<dbReference type="Pfam" id="PF00169">
    <property type="entry name" value="PH"/>
    <property type="match status" value="1"/>
</dbReference>
<dbReference type="GO" id="GO:0005769">
    <property type="term" value="C:early endosome"/>
    <property type="evidence" value="ECO:0007669"/>
    <property type="project" value="TreeGrafter"/>
</dbReference>
<dbReference type="PROSITE" id="PS00018">
    <property type="entry name" value="EF_HAND_1"/>
    <property type="match status" value="1"/>
</dbReference>
<dbReference type="PANTHER" id="PTHR22902:SF27">
    <property type="entry name" value="PLECKSTRIN HOMOLOGY DOMAIN-CONTAINING FAMILY A MEMBER 3"/>
    <property type="match status" value="1"/>
</dbReference>
<dbReference type="PROSITE" id="PS50003">
    <property type="entry name" value="PH_DOMAIN"/>
    <property type="match status" value="1"/>
</dbReference>
<evidence type="ECO:0008006" key="7">
    <source>
        <dbReference type="Google" id="ProtNLM"/>
    </source>
</evidence>
<feature type="region of interest" description="Disordered" evidence="3">
    <location>
        <begin position="132"/>
        <end position="161"/>
    </location>
</feature>
<dbReference type="EMBL" id="HBHP01023530">
    <property type="protein sequence ID" value="CAD9770633.1"/>
    <property type="molecule type" value="Transcribed_RNA"/>
</dbReference>
<dbReference type="GO" id="GO:0001881">
    <property type="term" value="P:receptor recycling"/>
    <property type="evidence" value="ECO:0007669"/>
    <property type="project" value="TreeGrafter"/>
</dbReference>
<dbReference type="Gene3D" id="2.30.29.30">
    <property type="entry name" value="Pleckstrin-homology domain (PH domain)/Phosphotyrosine-binding domain (PTB)"/>
    <property type="match status" value="1"/>
</dbReference>
<evidence type="ECO:0000313" key="6">
    <source>
        <dbReference type="EMBL" id="CAD9770633.1"/>
    </source>
</evidence>
<evidence type="ECO:0000256" key="3">
    <source>
        <dbReference type="SAM" id="MobiDB-lite"/>
    </source>
</evidence>
<accession>A0A7S2TV95</accession>
<dbReference type="InterPro" id="IPR045188">
    <property type="entry name" value="Boi1/Boi2-like"/>
</dbReference>
<dbReference type="GO" id="GO:0042147">
    <property type="term" value="P:retrograde transport, endosome to Golgi"/>
    <property type="evidence" value="ECO:0007669"/>
    <property type="project" value="TreeGrafter"/>
</dbReference>
<dbReference type="GO" id="GO:0005829">
    <property type="term" value="C:cytosol"/>
    <property type="evidence" value="ECO:0007669"/>
    <property type="project" value="GOC"/>
</dbReference>
<dbReference type="InterPro" id="IPR002048">
    <property type="entry name" value="EF_hand_dom"/>
</dbReference>
<dbReference type="SUPFAM" id="SSF50729">
    <property type="entry name" value="PH domain-like"/>
    <property type="match status" value="1"/>
</dbReference>
<evidence type="ECO:0000256" key="2">
    <source>
        <dbReference type="ARBA" id="ARBA00022837"/>
    </source>
</evidence>
<name>A0A7S2TV95_9EUKA</name>
<sequence length="326" mass="36975">MRKCGYMRKRGMYNKSYKRRFFRLYATDLAYSQNEKGEAKGVITLTGATLMPHPRENEENGFKIVASVKEGGRTYHIQAEDRKSAKAWIEAISMTRGILIEKSKGSLEAKAEKICAFEKVMSLYHGVECSSKPTADMHDSSRGASEGVRAESPESKSKANNYDQFRKAVGGDLMKSLWKAVDEDADGYLEPSESIEALRICFDVHCKAYEACLLDQMEAYYCNLPPNEMDCNLLDLTRECARKVLPGVLKQYKANIMTKDVYNRLHARMDKNKDGNVDESEFCEGFIEALASILAPFRAEVLRQARLKIQQLLREEIARQRADGDE</sequence>
<evidence type="ECO:0000259" key="4">
    <source>
        <dbReference type="PROSITE" id="PS50003"/>
    </source>
</evidence>
<dbReference type="GO" id="GO:0007032">
    <property type="term" value="P:endosome organization"/>
    <property type="evidence" value="ECO:0007669"/>
    <property type="project" value="TreeGrafter"/>
</dbReference>
<feature type="domain" description="EF-hand" evidence="5">
    <location>
        <begin position="257"/>
        <end position="292"/>
    </location>
</feature>
<reference evidence="6" key="1">
    <citation type="submission" date="2021-01" db="EMBL/GenBank/DDBJ databases">
        <authorList>
            <person name="Corre E."/>
            <person name="Pelletier E."/>
            <person name="Niang G."/>
            <person name="Scheremetjew M."/>
            <person name="Finn R."/>
            <person name="Kale V."/>
            <person name="Holt S."/>
            <person name="Cochrane G."/>
            <person name="Meng A."/>
            <person name="Brown T."/>
            <person name="Cohen L."/>
        </authorList>
    </citation>
    <scope>NUCLEOTIDE SEQUENCE</scope>
    <source>
        <strain evidence="6">CCMP622</strain>
    </source>
</reference>
<dbReference type="CDD" id="cd00821">
    <property type="entry name" value="PH"/>
    <property type="match status" value="1"/>
</dbReference>
<protein>
    <recommendedName>
        <fullName evidence="7">Calmodulin</fullName>
    </recommendedName>
</protein>
<keyword evidence="1" id="KW-0597">Phosphoprotein</keyword>
<keyword evidence="2" id="KW-0106">Calcium</keyword>
<dbReference type="SMART" id="SM00233">
    <property type="entry name" value="PH"/>
    <property type="match status" value="1"/>
</dbReference>
<evidence type="ECO:0000256" key="1">
    <source>
        <dbReference type="ARBA" id="ARBA00022553"/>
    </source>
</evidence>
<dbReference type="InterPro" id="IPR018247">
    <property type="entry name" value="EF_Hand_1_Ca_BS"/>
</dbReference>